<dbReference type="Pfam" id="PF25917">
    <property type="entry name" value="BSH_RND"/>
    <property type="match status" value="1"/>
</dbReference>
<gene>
    <name evidence="7" type="ORF">MOX02_34200</name>
</gene>
<dbReference type="InterPro" id="IPR058625">
    <property type="entry name" value="MdtA-like_BSH"/>
</dbReference>
<dbReference type="EMBL" id="BJZU01000068">
    <property type="protein sequence ID" value="GEP05382.1"/>
    <property type="molecule type" value="Genomic_DNA"/>
</dbReference>
<accession>A0A512J661</accession>
<comment type="subcellular location">
    <subcellularLocation>
        <location evidence="1">Cell envelope</location>
    </subcellularLocation>
</comment>
<dbReference type="PROSITE" id="PS51257">
    <property type="entry name" value="PROKAR_LIPOPROTEIN"/>
    <property type="match status" value="1"/>
</dbReference>
<dbReference type="Gene3D" id="2.40.420.20">
    <property type="match status" value="1"/>
</dbReference>
<dbReference type="SUPFAM" id="SSF111369">
    <property type="entry name" value="HlyD-like secretion proteins"/>
    <property type="match status" value="1"/>
</dbReference>
<dbReference type="OrthoDB" id="9813967at2"/>
<reference evidence="7 8" key="1">
    <citation type="submission" date="2019-07" db="EMBL/GenBank/DDBJ databases">
        <title>Whole genome shotgun sequence of Methylobacterium oxalidis NBRC 107715.</title>
        <authorList>
            <person name="Hosoyama A."/>
            <person name="Uohara A."/>
            <person name="Ohji S."/>
            <person name="Ichikawa N."/>
        </authorList>
    </citation>
    <scope>NUCLEOTIDE SEQUENCE [LARGE SCALE GENOMIC DNA]</scope>
    <source>
        <strain evidence="7 8">NBRC 107715</strain>
    </source>
</reference>
<dbReference type="AlphaFoldDB" id="A0A512J661"/>
<dbReference type="GO" id="GO:1990281">
    <property type="term" value="C:efflux pump complex"/>
    <property type="evidence" value="ECO:0007669"/>
    <property type="project" value="TreeGrafter"/>
</dbReference>
<evidence type="ECO:0000313" key="8">
    <source>
        <dbReference type="Proteomes" id="UP000321960"/>
    </source>
</evidence>
<dbReference type="InterPro" id="IPR006143">
    <property type="entry name" value="RND_pump_MFP"/>
</dbReference>
<evidence type="ECO:0000256" key="1">
    <source>
        <dbReference type="ARBA" id="ARBA00004196"/>
    </source>
</evidence>
<proteinExistence type="inferred from homology"/>
<name>A0A512J661_9HYPH</name>
<keyword evidence="3" id="KW-0813">Transport</keyword>
<evidence type="ECO:0000259" key="5">
    <source>
        <dbReference type="Pfam" id="PF25954"/>
    </source>
</evidence>
<dbReference type="Gene3D" id="2.40.50.100">
    <property type="match status" value="1"/>
</dbReference>
<dbReference type="PANTHER" id="PTHR30469:SF18">
    <property type="entry name" value="RESISTANCE-NODULATION-CELL DIVISION (RND) EFFLUX MEMBRANE FUSION PROTEIN-RELATED"/>
    <property type="match status" value="1"/>
</dbReference>
<feature type="domain" description="Multidrug resistance protein MdtA-like barrel-sandwich hybrid" evidence="4">
    <location>
        <begin position="74"/>
        <end position="207"/>
    </location>
</feature>
<feature type="domain" description="Multidrug resistance protein MdtA-like C-terminal permuted SH3" evidence="6">
    <location>
        <begin position="296"/>
        <end position="355"/>
    </location>
</feature>
<evidence type="ECO:0000259" key="6">
    <source>
        <dbReference type="Pfam" id="PF25967"/>
    </source>
</evidence>
<evidence type="ECO:0000256" key="3">
    <source>
        <dbReference type="ARBA" id="ARBA00022448"/>
    </source>
</evidence>
<comment type="similarity">
    <text evidence="2">Belongs to the membrane fusion protein (MFP) (TC 8.A.1) family.</text>
</comment>
<dbReference type="PANTHER" id="PTHR30469">
    <property type="entry name" value="MULTIDRUG RESISTANCE PROTEIN MDTA"/>
    <property type="match status" value="1"/>
</dbReference>
<dbReference type="GO" id="GO:0015562">
    <property type="term" value="F:efflux transmembrane transporter activity"/>
    <property type="evidence" value="ECO:0007669"/>
    <property type="project" value="TreeGrafter"/>
</dbReference>
<dbReference type="Proteomes" id="UP000321960">
    <property type="component" value="Unassembled WGS sequence"/>
</dbReference>
<dbReference type="NCBIfam" id="TIGR01730">
    <property type="entry name" value="RND_mfp"/>
    <property type="match status" value="1"/>
</dbReference>
<dbReference type="Gene3D" id="1.10.287.470">
    <property type="entry name" value="Helix hairpin bin"/>
    <property type="match status" value="1"/>
</dbReference>
<evidence type="ECO:0000313" key="7">
    <source>
        <dbReference type="EMBL" id="GEP05382.1"/>
    </source>
</evidence>
<evidence type="ECO:0000256" key="2">
    <source>
        <dbReference type="ARBA" id="ARBA00009477"/>
    </source>
</evidence>
<sequence length="371" mass="39328">MPDIARAPMKWSPLSIAPVLAVAAIGLAGCDEAQTSTARPDTTRPVLVQRVAAESRVPERSFVGTIRPRIESDLGFRVQGKVARRLVNVGDVVKAGQPLASLDEIDLNLQTEQAEAERRAANVALEQAEADLKRTLTLAAQGWTATSVTDRQKSATEEARSRLLRAERALNLARNAASYAVLSADADGVITATSVEPGQVVSPGQAAIRLARTAEREAVVAVPEALVGRARENGASVSLWSQPNVRYRARLRELAPAADAATRTYLARFSLPDADAAVQLGMTATVTLTADAAERVVRLPLAALFNQGSGPSVWTVDDDGRLALKSVSVAAYEAQDALIGAGLSEGERVVRLGVQKLDAGQRVRAVEAMDF</sequence>
<dbReference type="Gene3D" id="2.40.30.170">
    <property type="match status" value="1"/>
</dbReference>
<dbReference type="Pfam" id="PF25954">
    <property type="entry name" value="Beta-barrel_RND_2"/>
    <property type="match status" value="1"/>
</dbReference>
<organism evidence="7 8">
    <name type="scientific">Methylobacterium oxalidis</name>
    <dbReference type="NCBI Taxonomy" id="944322"/>
    <lineage>
        <taxon>Bacteria</taxon>
        <taxon>Pseudomonadati</taxon>
        <taxon>Pseudomonadota</taxon>
        <taxon>Alphaproteobacteria</taxon>
        <taxon>Hyphomicrobiales</taxon>
        <taxon>Methylobacteriaceae</taxon>
        <taxon>Methylobacterium</taxon>
    </lineage>
</organism>
<protein>
    <submittedName>
        <fullName evidence="7">Multidrug transporter</fullName>
    </submittedName>
</protein>
<evidence type="ECO:0000259" key="4">
    <source>
        <dbReference type="Pfam" id="PF25917"/>
    </source>
</evidence>
<dbReference type="Pfam" id="PF25967">
    <property type="entry name" value="RND-MFP_C"/>
    <property type="match status" value="1"/>
</dbReference>
<dbReference type="InterPro" id="IPR058792">
    <property type="entry name" value="Beta-barrel_RND_2"/>
</dbReference>
<feature type="domain" description="CusB-like beta-barrel" evidence="5">
    <location>
        <begin position="219"/>
        <end position="291"/>
    </location>
</feature>
<comment type="caution">
    <text evidence="7">The sequence shown here is derived from an EMBL/GenBank/DDBJ whole genome shotgun (WGS) entry which is preliminary data.</text>
</comment>
<dbReference type="InterPro" id="IPR058627">
    <property type="entry name" value="MdtA-like_C"/>
</dbReference>